<gene>
    <name evidence="2" type="ORF">PXEA_LOCUS11948</name>
</gene>
<keyword evidence="3" id="KW-1185">Reference proteome</keyword>
<reference evidence="2" key="1">
    <citation type="submission" date="2018-11" db="EMBL/GenBank/DDBJ databases">
        <authorList>
            <consortium name="Pathogen Informatics"/>
        </authorList>
    </citation>
    <scope>NUCLEOTIDE SEQUENCE</scope>
</reference>
<sequence>MQPHVPRPPEAGLPHVGNSIMNPSVRRRLDDWGLRKYGTSYRREAWQHVVLVRRPQPPLLSGYGQRLDLCLPVYTFCSEAGGTGQWGLTGEP</sequence>
<dbReference type="EMBL" id="CAAALY010037334">
    <property type="protein sequence ID" value="VEL18508.1"/>
    <property type="molecule type" value="Genomic_DNA"/>
</dbReference>
<evidence type="ECO:0000313" key="3">
    <source>
        <dbReference type="Proteomes" id="UP000784294"/>
    </source>
</evidence>
<evidence type="ECO:0000313" key="2">
    <source>
        <dbReference type="EMBL" id="VEL18508.1"/>
    </source>
</evidence>
<feature type="compositionally biased region" description="Pro residues" evidence="1">
    <location>
        <begin position="1"/>
        <end position="11"/>
    </location>
</feature>
<comment type="caution">
    <text evidence="2">The sequence shown here is derived from an EMBL/GenBank/DDBJ whole genome shotgun (WGS) entry which is preliminary data.</text>
</comment>
<accession>A0A3S5BBG6</accession>
<feature type="region of interest" description="Disordered" evidence="1">
    <location>
        <begin position="1"/>
        <end position="20"/>
    </location>
</feature>
<name>A0A3S5BBG6_9PLAT</name>
<dbReference type="Proteomes" id="UP000784294">
    <property type="component" value="Unassembled WGS sequence"/>
</dbReference>
<organism evidence="2 3">
    <name type="scientific">Protopolystoma xenopodis</name>
    <dbReference type="NCBI Taxonomy" id="117903"/>
    <lineage>
        <taxon>Eukaryota</taxon>
        <taxon>Metazoa</taxon>
        <taxon>Spiralia</taxon>
        <taxon>Lophotrochozoa</taxon>
        <taxon>Platyhelminthes</taxon>
        <taxon>Monogenea</taxon>
        <taxon>Polyopisthocotylea</taxon>
        <taxon>Polystomatidea</taxon>
        <taxon>Polystomatidae</taxon>
        <taxon>Protopolystoma</taxon>
    </lineage>
</organism>
<proteinExistence type="predicted"/>
<protein>
    <submittedName>
        <fullName evidence="2">Uncharacterized protein</fullName>
    </submittedName>
</protein>
<dbReference type="AlphaFoldDB" id="A0A3S5BBG6"/>
<evidence type="ECO:0000256" key="1">
    <source>
        <dbReference type="SAM" id="MobiDB-lite"/>
    </source>
</evidence>